<dbReference type="SFLD" id="SFLDF00027">
    <property type="entry name" value="p-type_atpase"/>
    <property type="match status" value="1"/>
</dbReference>
<feature type="transmembrane region" description="Helical" evidence="10">
    <location>
        <begin position="473"/>
        <end position="497"/>
    </location>
</feature>
<dbReference type="Gene3D" id="2.70.150.10">
    <property type="entry name" value="Calcium-transporting ATPase, cytoplasmic transduction domain A"/>
    <property type="match status" value="1"/>
</dbReference>
<evidence type="ECO:0000256" key="11">
    <source>
        <dbReference type="SAM" id="MobiDB-lite"/>
    </source>
</evidence>
<dbReference type="InterPro" id="IPR044492">
    <property type="entry name" value="P_typ_ATPase_HD_dom"/>
</dbReference>
<dbReference type="Gene3D" id="3.40.1110.10">
    <property type="entry name" value="Calcium-transporting ATPase, cytoplasmic domain N"/>
    <property type="match status" value="1"/>
</dbReference>
<dbReference type="SUPFAM" id="SSF55008">
    <property type="entry name" value="HMA, heavy metal-associated domain"/>
    <property type="match status" value="1"/>
</dbReference>
<evidence type="ECO:0000313" key="14">
    <source>
        <dbReference type="Proteomes" id="UP000002417"/>
    </source>
</evidence>
<reference evidence="13 14" key="1">
    <citation type="submission" date="2007-07" db="EMBL/GenBank/DDBJ databases">
        <title>Complete sequence of chromosome of Xanthobacter autotrophicus Py2.</title>
        <authorList>
            <consortium name="US DOE Joint Genome Institute"/>
            <person name="Copeland A."/>
            <person name="Lucas S."/>
            <person name="Lapidus A."/>
            <person name="Barry K."/>
            <person name="Glavina del Rio T."/>
            <person name="Hammon N."/>
            <person name="Israni S."/>
            <person name="Dalin E."/>
            <person name="Tice H."/>
            <person name="Pitluck S."/>
            <person name="Sims D."/>
            <person name="Brettin T."/>
            <person name="Bruce D."/>
            <person name="Detter J.C."/>
            <person name="Han C."/>
            <person name="Tapia R."/>
            <person name="Brainard J."/>
            <person name="Schmutz J."/>
            <person name="Larimer F."/>
            <person name="Land M."/>
            <person name="Hauser L."/>
            <person name="Kyrpides N."/>
            <person name="Kim E."/>
            <person name="Ensigns S.A."/>
            <person name="Richardson P."/>
        </authorList>
    </citation>
    <scope>NUCLEOTIDE SEQUENCE [LARGE SCALE GENOMIC DNA]</scope>
    <source>
        <strain evidence="14">ATCC BAA-1158 / Py2</strain>
    </source>
</reference>
<comment type="subcellular location">
    <subcellularLocation>
        <location evidence="10">Cell membrane</location>
    </subcellularLocation>
    <subcellularLocation>
        <location evidence="1">Membrane</location>
    </subcellularLocation>
</comment>
<dbReference type="Gene3D" id="1.20.1110.10">
    <property type="entry name" value="Calcium-transporting ATPase, transmembrane domain"/>
    <property type="match status" value="1"/>
</dbReference>
<comment type="similarity">
    <text evidence="2 10">Belongs to the cation transport ATPase (P-type) (TC 3.A.3) family. Type IB subfamily.</text>
</comment>
<feature type="transmembrane region" description="Helical" evidence="10">
    <location>
        <begin position="224"/>
        <end position="242"/>
    </location>
</feature>
<evidence type="ECO:0000259" key="12">
    <source>
        <dbReference type="Pfam" id="PF00122"/>
    </source>
</evidence>
<dbReference type="CDD" id="cd07551">
    <property type="entry name" value="P-type_ATPase_HM_ZosA_PfeT-like"/>
    <property type="match status" value="1"/>
</dbReference>
<dbReference type="Pfam" id="PF00702">
    <property type="entry name" value="Hydrolase"/>
    <property type="match status" value="1"/>
</dbReference>
<proteinExistence type="inferred from homology"/>
<dbReference type="InterPro" id="IPR059000">
    <property type="entry name" value="ATPase_P-type_domA"/>
</dbReference>
<dbReference type="InterPro" id="IPR018303">
    <property type="entry name" value="ATPase_P-typ_P_site"/>
</dbReference>
<feature type="domain" description="P-type ATPase A" evidence="12">
    <location>
        <begin position="306"/>
        <end position="422"/>
    </location>
</feature>
<keyword evidence="3 10" id="KW-0812">Transmembrane</keyword>
<keyword evidence="10" id="KW-0547">Nucleotide-binding</keyword>
<dbReference type="PRINTS" id="PR00119">
    <property type="entry name" value="CATATPASE"/>
</dbReference>
<comment type="catalytic activity">
    <reaction evidence="9">
        <text>Zn(2+)(in) + ATP + H2O = Zn(2+)(out) + ADP + phosphate + H(+)</text>
        <dbReference type="Rhea" id="RHEA:20621"/>
        <dbReference type="ChEBI" id="CHEBI:15377"/>
        <dbReference type="ChEBI" id="CHEBI:15378"/>
        <dbReference type="ChEBI" id="CHEBI:29105"/>
        <dbReference type="ChEBI" id="CHEBI:30616"/>
        <dbReference type="ChEBI" id="CHEBI:43474"/>
        <dbReference type="ChEBI" id="CHEBI:456216"/>
        <dbReference type="EC" id="7.2.2.12"/>
    </reaction>
</comment>
<dbReference type="OrthoDB" id="391538at2"/>
<evidence type="ECO:0000256" key="8">
    <source>
        <dbReference type="ARBA" id="ARBA00039097"/>
    </source>
</evidence>
<dbReference type="Proteomes" id="UP000002417">
    <property type="component" value="Chromosome"/>
</dbReference>
<dbReference type="GO" id="GO:0005886">
    <property type="term" value="C:plasma membrane"/>
    <property type="evidence" value="ECO:0007669"/>
    <property type="project" value="UniProtKB-SubCell"/>
</dbReference>
<dbReference type="Gene3D" id="3.30.70.100">
    <property type="match status" value="2"/>
</dbReference>
<keyword evidence="14" id="KW-1185">Reference proteome</keyword>
<evidence type="ECO:0000256" key="10">
    <source>
        <dbReference type="RuleBase" id="RU362081"/>
    </source>
</evidence>
<dbReference type="eggNOG" id="COG2608">
    <property type="taxonomic scope" value="Bacteria"/>
</dbReference>
<feature type="transmembrane region" description="Helical" evidence="10">
    <location>
        <begin position="262"/>
        <end position="289"/>
    </location>
</feature>
<dbReference type="InterPro" id="IPR036163">
    <property type="entry name" value="HMA_dom_sf"/>
</dbReference>
<keyword evidence="6 10" id="KW-1133">Transmembrane helix</keyword>
<dbReference type="SUPFAM" id="SSF81665">
    <property type="entry name" value="Calcium ATPase, transmembrane domain M"/>
    <property type="match status" value="1"/>
</dbReference>
<dbReference type="InterPro" id="IPR036412">
    <property type="entry name" value="HAD-like_sf"/>
</dbReference>
<organism evidence="13 14">
    <name type="scientific">Xanthobacter autotrophicus (strain ATCC BAA-1158 / Py2)</name>
    <dbReference type="NCBI Taxonomy" id="78245"/>
    <lineage>
        <taxon>Bacteria</taxon>
        <taxon>Pseudomonadati</taxon>
        <taxon>Pseudomonadota</taxon>
        <taxon>Alphaproteobacteria</taxon>
        <taxon>Hyphomicrobiales</taxon>
        <taxon>Xanthobacteraceae</taxon>
        <taxon>Xanthobacter</taxon>
    </lineage>
</organism>
<feature type="compositionally biased region" description="Basic and acidic residues" evidence="11">
    <location>
        <begin position="155"/>
        <end position="187"/>
    </location>
</feature>
<dbReference type="PANTHER" id="PTHR48085:SF5">
    <property type="entry name" value="CADMIUM_ZINC-TRANSPORTING ATPASE HMA4-RELATED"/>
    <property type="match status" value="1"/>
</dbReference>
<dbReference type="NCBIfam" id="TIGR01525">
    <property type="entry name" value="ATPase-IB_hvy"/>
    <property type="match status" value="1"/>
</dbReference>
<keyword evidence="5" id="KW-1278">Translocase</keyword>
<dbReference type="InterPro" id="IPR023299">
    <property type="entry name" value="ATPase_P-typ_cyto_dom_N"/>
</dbReference>
<dbReference type="PROSITE" id="PS00154">
    <property type="entry name" value="ATPASE_E1_E2"/>
    <property type="match status" value="1"/>
</dbReference>
<dbReference type="GO" id="GO:0005524">
    <property type="term" value="F:ATP binding"/>
    <property type="evidence" value="ECO:0007669"/>
    <property type="project" value="UniProtKB-UniRule"/>
</dbReference>
<evidence type="ECO:0000256" key="6">
    <source>
        <dbReference type="ARBA" id="ARBA00022989"/>
    </source>
</evidence>
<dbReference type="InterPro" id="IPR023298">
    <property type="entry name" value="ATPase_P-typ_TM_dom_sf"/>
</dbReference>
<keyword evidence="10" id="KW-0067">ATP-binding</keyword>
<dbReference type="GO" id="GO:0016463">
    <property type="term" value="F:P-type zinc transporter activity"/>
    <property type="evidence" value="ECO:0007669"/>
    <property type="project" value="UniProtKB-EC"/>
</dbReference>
<feature type="transmembrane region" description="Helical" evidence="10">
    <location>
        <begin position="442"/>
        <end position="461"/>
    </location>
</feature>
<evidence type="ECO:0000256" key="1">
    <source>
        <dbReference type="ARBA" id="ARBA00004370"/>
    </source>
</evidence>
<protein>
    <recommendedName>
        <fullName evidence="8">P-type Zn(2+) transporter</fullName>
        <ecNumber evidence="8">7.2.2.12</ecNumber>
    </recommendedName>
</protein>
<evidence type="ECO:0000256" key="3">
    <source>
        <dbReference type="ARBA" id="ARBA00022692"/>
    </source>
</evidence>
<evidence type="ECO:0000256" key="5">
    <source>
        <dbReference type="ARBA" id="ARBA00022967"/>
    </source>
</evidence>
<dbReference type="SFLD" id="SFLDG00002">
    <property type="entry name" value="C1.7:_P-type_atpase_like"/>
    <property type="match status" value="1"/>
</dbReference>
<dbReference type="Gene3D" id="3.40.50.1000">
    <property type="entry name" value="HAD superfamily/HAD-like"/>
    <property type="match status" value="1"/>
</dbReference>
<dbReference type="AlphaFoldDB" id="A7ICX0"/>
<sequence length="835" mass="87788">MTEKLRLDIPILLPKVRDAADACVARLISELQGREGIAYVHVAAGEPAQLCVHYDAAVIALSRIRELAEGAGARLTARFGHASWQVDGITHERRARTVAEILRRLPGVLEVEASASGVVRIEFDRETATEDEIRKALAEMEVTVVGDPAAGSQHAKLDSRPDHEHGAGSHEHANAKHGDAEAEHDHAHGGFLGPNTELIFSLACGALLAIGVAIANLITAAPGWLPDACFIAAYVFGGFYTVREAVDNLRLRKFEIDTLMLVAAAGAASLGAFAEGALLLFLFSLGHALEHYAMGRAKQAIAALAELAPRTAIVRRDGGSIELPVADLLIGDVVIVRPNARLPADGFVVTGSSAINQAPVTGESIPVDKRPVEDVAEARERPDAVGASSRVFAGTINGAGAIEVEVTRLSEDTALAKVVKMVSEAETQKSPTQRFTEKFERVFVPIVLGLAVLLLFAWVVVDEPFSASFYRAMAVLVAASPCALAIATPSAVLSGVARAARGGVLVKGGAPLENLGSLQAIAFDKTGTLTEGRPQITDVIPAPGVSVEDLLIVAVAVEALSDHPLAAAIARDGRKRLEGRDIGEASDLENLIGRGVTATFAGQRAWIGKAEMFGGEGVAPLSPVMAQAIEKLREEGRTTMIVRLGDRDLGAIGLMDALRPEAKFALKRLRKLGMTRMIMISGDHQKVAQAIGRDVGVDEAWGDLMPEDKVKAVQALRDEAKVAMVGDGVNDAPAMANATVGIAMGAAGSDVALETADVALMADDLRHLPFAVGLSRHTRAIILQNVFISLGVVALLVPATIFGLGIGPAVAAHEGSTLVVVFNALRLLRYSDPVD</sequence>
<dbReference type="SFLD" id="SFLDS00003">
    <property type="entry name" value="Haloacid_Dehalogenase"/>
    <property type="match status" value="1"/>
</dbReference>
<gene>
    <name evidence="13" type="ordered locus">Xaut_0607</name>
</gene>
<dbReference type="EMBL" id="CP000781">
    <property type="protein sequence ID" value="ABS65863.1"/>
    <property type="molecule type" value="Genomic_DNA"/>
</dbReference>
<dbReference type="InterPro" id="IPR023214">
    <property type="entry name" value="HAD_sf"/>
</dbReference>
<accession>A7ICX0</accession>
<dbReference type="NCBIfam" id="TIGR01494">
    <property type="entry name" value="ATPase_P-type"/>
    <property type="match status" value="2"/>
</dbReference>
<feature type="region of interest" description="Disordered" evidence="11">
    <location>
        <begin position="150"/>
        <end position="187"/>
    </location>
</feature>
<dbReference type="KEGG" id="xau:Xaut_0607"/>
<dbReference type="EC" id="7.2.2.12" evidence="8"/>
<dbReference type="SUPFAM" id="SSF81653">
    <property type="entry name" value="Calcium ATPase, transduction domain A"/>
    <property type="match status" value="1"/>
</dbReference>
<keyword evidence="10" id="KW-1003">Cell membrane</keyword>
<feature type="transmembrane region" description="Helical" evidence="10">
    <location>
        <begin position="198"/>
        <end position="217"/>
    </location>
</feature>
<keyword evidence="4 10" id="KW-0479">Metal-binding</keyword>
<name>A7ICX0_XANP2</name>
<evidence type="ECO:0000256" key="7">
    <source>
        <dbReference type="ARBA" id="ARBA00023136"/>
    </source>
</evidence>
<dbReference type="HOGENOM" id="CLU_001771_6_0_5"/>
<dbReference type="InterPro" id="IPR008250">
    <property type="entry name" value="ATPase_P-typ_transduc_dom_A_sf"/>
</dbReference>
<evidence type="ECO:0000313" key="13">
    <source>
        <dbReference type="EMBL" id="ABS65863.1"/>
    </source>
</evidence>
<dbReference type="InterPro" id="IPR001757">
    <property type="entry name" value="P_typ_ATPase"/>
</dbReference>
<dbReference type="eggNOG" id="COG2217">
    <property type="taxonomic scope" value="Bacteria"/>
</dbReference>
<dbReference type="GO" id="GO:0016887">
    <property type="term" value="F:ATP hydrolysis activity"/>
    <property type="evidence" value="ECO:0007669"/>
    <property type="project" value="InterPro"/>
</dbReference>
<dbReference type="STRING" id="78245.Xaut_0607"/>
<evidence type="ECO:0000256" key="2">
    <source>
        <dbReference type="ARBA" id="ARBA00006024"/>
    </source>
</evidence>
<dbReference type="InterPro" id="IPR051014">
    <property type="entry name" value="Cation_Transport_ATPase_IB"/>
</dbReference>
<feature type="transmembrane region" description="Helical" evidence="10">
    <location>
        <begin position="786"/>
        <end position="811"/>
    </location>
</feature>
<dbReference type="Pfam" id="PF00122">
    <property type="entry name" value="E1-E2_ATPase"/>
    <property type="match status" value="1"/>
</dbReference>
<evidence type="ECO:0000256" key="4">
    <source>
        <dbReference type="ARBA" id="ARBA00022723"/>
    </source>
</evidence>
<dbReference type="GO" id="GO:0046872">
    <property type="term" value="F:metal ion binding"/>
    <property type="evidence" value="ECO:0007669"/>
    <property type="project" value="UniProtKB-KW"/>
</dbReference>
<dbReference type="SUPFAM" id="SSF56784">
    <property type="entry name" value="HAD-like"/>
    <property type="match status" value="1"/>
</dbReference>
<dbReference type="PhylomeDB" id="A7ICX0"/>
<dbReference type="PANTHER" id="PTHR48085">
    <property type="entry name" value="CADMIUM/ZINC-TRANSPORTING ATPASE HMA2-RELATED"/>
    <property type="match status" value="1"/>
</dbReference>
<dbReference type="InterPro" id="IPR027256">
    <property type="entry name" value="P-typ_ATPase_IB"/>
</dbReference>
<keyword evidence="7 10" id="KW-0472">Membrane</keyword>
<evidence type="ECO:0000256" key="9">
    <source>
        <dbReference type="ARBA" id="ARBA00047308"/>
    </source>
</evidence>